<dbReference type="AlphaFoldDB" id="A0A8H3YJ25"/>
<accession>A0A8H3YJ25</accession>
<reference evidence="2" key="1">
    <citation type="submission" date="2020-07" db="EMBL/GenBank/DDBJ databases">
        <title>Draft Genome Sequence of a Deep-Sea Yeast, Naganishia (Cryptococcus) liquefaciens strain N6.</title>
        <authorList>
            <person name="Han Y.W."/>
            <person name="Kajitani R."/>
            <person name="Morimoto H."/>
            <person name="Parhat M."/>
            <person name="Tsubouchi H."/>
            <person name="Bakenova O."/>
            <person name="Ogata M."/>
            <person name="Argunhan B."/>
            <person name="Aoki R."/>
            <person name="Kajiwara S."/>
            <person name="Itoh T."/>
            <person name="Iwasaki H."/>
        </authorList>
    </citation>
    <scope>NUCLEOTIDE SEQUENCE</scope>
    <source>
        <strain evidence="2">N6</strain>
    </source>
</reference>
<proteinExistence type="predicted"/>
<protein>
    <submittedName>
        <fullName evidence="2">Uncharacterized protein</fullName>
    </submittedName>
</protein>
<feature type="compositionally biased region" description="Low complexity" evidence="1">
    <location>
        <begin position="23"/>
        <end position="43"/>
    </location>
</feature>
<gene>
    <name evidence="2" type="ORF">NliqN6_5528</name>
</gene>
<keyword evidence="3" id="KW-1185">Reference proteome</keyword>
<feature type="compositionally biased region" description="Polar residues" evidence="1">
    <location>
        <begin position="88"/>
        <end position="99"/>
    </location>
</feature>
<feature type="region of interest" description="Disordered" evidence="1">
    <location>
        <begin position="68"/>
        <end position="101"/>
    </location>
</feature>
<comment type="caution">
    <text evidence="2">The sequence shown here is derived from an EMBL/GenBank/DDBJ whole genome shotgun (WGS) entry which is preliminary data.</text>
</comment>
<evidence type="ECO:0000256" key="1">
    <source>
        <dbReference type="SAM" id="MobiDB-lite"/>
    </source>
</evidence>
<organism evidence="2 3">
    <name type="scientific">Naganishia liquefaciens</name>
    <dbReference type="NCBI Taxonomy" id="104408"/>
    <lineage>
        <taxon>Eukaryota</taxon>
        <taxon>Fungi</taxon>
        <taxon>Dikarya</taxon>
        <taxon>Basidiomycota</taxon>
        <taxon>Agaricomycotina</taxon>
        <taxon>Tremellomycetes</taxon>
        <taxon>Filobasidiales</taxon>
        <taxon>Filobasidiaceae</taxon>
        <taxon>Naganishia</taxon>
    </lineage>
</organism>
<name>A0A8H3YJ25_9TREE</name>
<dbReference type="Proteomes" id="UP000620104">
    <property type="component" value="Unassembled WGS sequence"/>
</dbReference>
<feature type="region of interest" description="Disordered" evidence="1">
    <location>
        <begin position="1"/>
        <end position="50"/>
    </location>
</feature>
<evidence type="ECO:0000313" key="3">
    <source>
        <dbReference type="Proteomes" id="UP000620104"/>
    </source>
</evidence>
<dbReference type="EMBL" id="BLZA01000035">
    <property type="protein sequence ID" value="GHJ89126.1"/>
    <property type="molecule type" value="Genomic_DNA"/>
</dbReference>
<evidence type="ECO:0000313" key="2">
    <source>
        <dbReference type="EMBL" id="GHJ89126.1"/>
    </source>
</evidence>
<sequence>MLSLTNPFRKPFVTGTQPSVPVSPTEQTATPSSAAQSSVTQTSCAPRPNEHQLSSLLGACESGTHAFSHEDFGGRGSWTSDTFRRTSGGLSTSAESSGGSVVDAPVAARIVSTGWPISRTGSGHFDPSRDPRLLYL</sequence>
<dbReference type="OrthoDB" id="10439676at2759"/>